<protein>
    <recommendedName>
        <fullName evidence="7">Tetraspanin</fullName>
    </recommendedName>
</protein>
<feature type="transmembrane region" description="Helical" evidence="7">
    <location>
        <begin position="43"/>
        <end position="67"/>
    </location>
</feature>
<feature type="disulfide bond" evidence="6">
    <location>
        <begin position="140"/>
        <end position="156"/>
    </location>
</feature>
<proteinExistence type="inferred from homology"/>
<dbReference type="GO" id="GO:0005886">
    <property type="term" value="C:plasma membrane"/>
    <property type="evidence" value="ECO:0007669"/>
    <property type="project" value="TreeGrafter"/>
</dbReference>
<dbReference type="Pfam" id="PF00335">
    <property type="entry name" value="Tetraspanin"/>
    <property type="match status" value="1"/>
</dbReference>
<feature type="transmembrane region" description="Helical" evidence="7">
    <location>
        <begin position="12"/>
        <end position="31"/>
    </location>
</feature>
<evidence type="ECO:0000256" key="5">
    <source>
        <dbReference type="ARBA" id="ARBA00023136"/>
    </source>
</evidence>
<evidence type="ECO:0000256" key="2">
    <source>
        <dbReference type="ARBA" id="ARBA00006840"/>
    </source>
</evidence>
<name>A0A1A8FSG7_9TELE</name>
<keyword evidence="6" id="KW-1015">Disulfide bond</keyword>
<keyword evidence="4 7" id="KW-1133">Transmembrane helix</keyword>
<dbReference type="PIRSF" id="PIRSF002419">
    <property type="entry name" value="Tetraspanin"/>
    <property type="match status" value="1"/>
</dbReference>
<evidence type="ECO:0000256" key="4">
    <source>
        <dbReference type="ARBA" id="ARBA00022989"/>
    </source>
</evidence>
<dbReference type="PRINTS" id="PR00259">
    <property type="entry name" value="TMFOUR"/>
</dbReference>
<feature type="transmembrane region" description="Helical" evidence="7">
    <location>
        <begin position="79"/>
        <end position="101"/>
    </location>
</feature>
<dbReference type="InterPro" id="IPR018499">
    <property type="entry name" value="Tetraspanin/Peripherin"/>
</dbReference>
<comment type="subcellular location">
    <subcellularLocation>
        <location evidence="1 7">Membrane</location>
        <topology evidence="1 7">Multi-pass membrane protein</topology>
    </subcellularLocation>
</comment>
<reference evidence="8" key="2">
    <citation type="submission" date="2016-06" db="EMBL/GenBank/DDBJ databases">
        <title>The genome of a short-lived fish provides insights into sex chromosome evolution and the genetic control of aging.</title>
        <authorList>
            <person name="Reichwald K."/>
            <person name="Felder M."/>
            <person name="Petzold A."/>
            <person name="Koch P."/>
            <person name="Groth M."/>
            <person name="Platzer M."/>
        </authorList>
    </citation>
    <scope>NUCLEOTIDE SEQUENCE</scope>
    <source>
        <tissue evidence="8">Brain</tissue>
    </source>
</reference>
<dbReference type="InterPro" id="IPR008952">
    <property type="entry name" value="Tetraspanin_EC2_sf"/>
</dbReference>
<dbReference type="PANTHER" id="PTHR19282">
    <property type="entry name" value="TETRASPANIN"/>
    <property type="match status" value="1"/>
</dbReference>
<dbReference type="PANTHER" id="PTHR19282:SF456">
    <property type="entry name" value="CD63 MOLECULE"/>
    <property type="match status" value="1"/>
</dbReference>
<dbReference type="PROSITE" id="PS51257">
    <property type="entry name" value="PROKAR_LIPOPROTEIN"/>
    <property type="match status" value="1"/>
</dbReference>
<organism evidence="8">
    <name type="scientific">Nothobranchius korthausae</name>
    <dbReference type="NCBI Taxonomy" id="1143690"/>
    <lineage>
        <taxon>Eukaryota</taxon>
        <taxon>Metazoa</taxon>
        <taxon>Chordata</taxon>
        <taxon>Craniata</taxon>
        <taxon>Vertebrata</taxon>
        <taxon>Euteleostomi</taxon>
        <taxon>Actinopterygii</taxon>
        <taxon>Neopterygii</taxon>
        <taxon>Teleostei</taxon>
        <taxon>Neoteleostei</taxon>
        <taxon>Acanthomorphata</taxon>
        <taxon>Ovalentaria</taxon>
        <taxon>Atherinomorphae</taxon>
        <taxon>Cyprinodontiformes</taxon>
        <taxon>Nothobranchiidae</taxon>
        <taxon>Nothobranchius</taxon>
    </lineage>
</organism>
<accession>A0A1A8FSG7</accession>
<keyword evidence="5 7" id="KW-0472">Membrane</keyword>
<evidence type="ECO:0000313" key="8">
    <source>
        <dbReference type="EMBL" id="SBQ61079.1"/>
    </source>
</evidence>
<evidence type="ECO:0000256" key="3">
    <source>
        <dbReference type="ARBA" id="ARBA00022692"/>
    </source>
</evidence>
<evidence type="ECO:0000256" key="7">
    <source>
        <dbReference type="RuleBase" id="RU361218"/>
    </source>
</evidence>
<feature type="transmembrane region" description="Helical" evidence="7">
    <location>
        <begin position="200"/>
        <end position="219"/>
    </location>
</feature>
<dbReference type="InterPro" id="IPR000301">
    <property type="entry name" value="Tetraspanin_animals"/>
</dbReference>
<dbReference type="EMBL" id="HAEB01014552">
    <property type="protein sequence ID" value="SBQ61079.1"/>
    <property type="molecule type" value="Transcribed_RNA"/>
</dbReference>
<dbReference type="AlphaFoldDB" id="A0A1A8FSG7"/>
<evidence type="ECO:0000256" key="1">
    <source>
        <dbReference type="ARBA" id="ARBA00004141"/>
    </source>
</evidence>
<comment type="similarity">
    <text evidence="2 7">Belongs to the tetraspanin (TM4SF) family.</text>
</comment>
<keyword evidence="3 7" id="KW-0812">Transmembrane</keyword>
<reference evidence="8" key="1">
    <citation type="submission" date="2016-05" db="EMBL/GenBank/DDBJ databases">
        <authorList>
            <person name="Lavstsen T."/>
            <person name="Jespersen J.S."/>
        </authorList>
    </citation>
    <scope>NUCLEOTIDE SEQUENCE</scope>
    <source>
        <tissue evidence="8">Brain</tissue>
    </source>
</reference>
<dbReference type="SUPFAM" id="SSF48652">
    <property type="entry name" value="Tetraspanin"/>
    <property type="match status" value="1"/>
</dbReference>
<sequence length="225" mass="23928">MGKINGCLKCVFIFFNVLFGILGCLLIYSAVKATSSAIQMSTFGGPGVGWIWVIALGVFGMSALGIFAACSENSLALKIFAGFMVAGMIIMLIFGTIVAVMRNQIKDAIEHGAKEFVNPIMENEETRAMLESIQGVFQCCGVSSAEDWGSTIPNSCECTTGYGCKPKPQGSSGPALIYSQSCGLVLFGLVDLGFKVMMGFLFGFAVSAVLSLLFSIVMIRQVTQQ</sequence>
<dbReference type="GO" id="GO:1900746">
    <property type="term" value="P:regulation of vascular endothelial growth factor signaling pathway"/>
    <property type="evidence" value="ECO:0007669"/>
    <property type="project" value="TreeGrafter"/>
</dbReference>
<dbReference type="Gene3D" id="1.10.1450.10">
    <property type="entry name" value="Tetraspanin"/>
    <property type="match status" value="1"/>
</dbReference>
<gene>
    <name evidence="8" type="primary">Nfu_g_1_014949</name>
</gene>
<evidence type="ECO:0000256" key="6">
    <source>
        <dbReference type="PIRSR" id="PIRSR002419-1"/>
    </source>
</evidence>